<evidence type="ECO:0000259" key="12">
    <source>
        <dbReference type="Pfam" id="PF07715"/>
    </source>
</evidence>
<dbReference type="EMBL" id="FIZP01000007">
    <property type="protein sequence ID" value="CZE48373.1"/>
    <property type="molecule type" value="Genomic_DNA"/>
</dbReference>
<dbReference type="Proteomes" id="UP000069632">
    <property type="component" value="Unassembled WGS sequence"/>
</dbReference>
<dbReference type="InterPro" id="IPR000531">
    <property type="entry name" value="Beta-barrel_TonB"/>
</dbReference>
<dbReference type="Gene3D" id="2.170.130.10">
    <property type="entry name" value="TonB-dependent receptor, plug domain"/>
    <property type="match status" value="1"/>
</dbReference>
<keyword evidence="3 9" id="KW-1134">Transmembrane beta strand</keyword>
<dbReference type="InterPro" id="IPR039426">
    <property type="entry name" value="TonB-dep_rcpt-like"/>
</dbReference>
<organism evidence="13 14">
    <name type="scientific">Campylobacter geochelonis</name>
    <dbReference type="NCBI Taxonomy" id="1780362"/>
    <lineage>
        <taxon>Bacteria</taxon>
        <taxon>Pseudomonadati</taxon>
        <taxon>Campylobacterota</taxon>
        <taxon>Epsilonproteobacteria</taxon>
        <taxon>Campylobacterales</taxon>
        <taxon>Campylobacteraceae</taxon>
        <taxon>Campylobacter</taxon>
    </lineage>
</organism>
<dbReference type="Gene3D" id="2.40.170.20">
    <property type="entry name" value="TonB-dependent receptor, beta-barrel domain"/>
    <property type="match status" value="1"/>
</dbReference>
<evidence type="ECO:0000313" key="14">
    <source>
        <dbReference type="Proteomes" id="UP000069632"/>
    </source>
</evidence>
<evidence type="ECO:0000256" key="9">
    <source>
        <dbReference type="PROSITE-ProRule" id="PRU01360"/>
    </source>
</evidence>
<feature type="domain" description="TonB-dependent receptor-like beta-barrel" evidence="11">
    <location>
        <begin position="241"/>
        <end position="661"/>
    </location>
</feature>
<dbReference type="InterPro" id="IPR012910">
    <property type="entry name" value="Plug_dom"/>
</dbReference>
<dbReference type="Pfam" id="PF07715">
    <property type="entry name" value="Plug"/>
    <property type="match status" value="1"/>
</dbReference>
<dbReference type="InterPro" id="IPR010917">
    <property type="entry name" value="TonB_rcpt_CS"/>
</dbReference>
<dbReference type="SUPFAM" id="SSF56935">
    <property type="entry name" value="Porins"/>
    <property type="match status" value="1"/>
</dbReference>
<evidence type="ECO:0000256" key="6">
    <source>
        <dbReference type="ARBA" id="ARBA00023077"/>
    </source>
</evidence>
<dbReference type="OrthoDB" id="5332150at2"/>
<feature type="domain" description="TonB-dependent receptor plug" evidence="12">
    <location>
        <begin position="39"/>
        <end position="143"/>
    </location>
</feature>
<dbReference type="AlphaFoldDB" id="A0A128EJF1"/>
<name>A0A128EJF1_9BACT</name>
<accession>A0A128EJF1</accession>
<keyword evidence="8 9" id="KW-0998">Cell outer membrane</keyword>
<evidence type="ECO:0000256" key="5">
    <source>
        <dbReference type="ARBA" id="ARBA00022729"/>
    </source>
</evidence>
<keyword evidence="7 9" id="KW-0472">Membrane</keyword>
<keyword evidence="4 9" id="KW-0812">Transmembrane</keyword>
<evidence type="ECO:0000256" key="7">
    <source>
        <dbReference type="ARBA" id="ARBA00023136"/>
    </source>
</evidence>
<dbReference type="InterPro" id="IPR037066">
    <property type="entry name" value="Plug_dom_sf"/>
</dbReference>
<gene>
    <name evidence="13" type="primary">iutA</name>
    <name evidence="13" type="ORF">ERS672216_01384</name>
</gene>
<evidence type="ECO:0000256" key="8">
    <source>
        <dbReference type="ARBA" id="ARBA00023237"/>
    </source>
</evidence>
<evidence type="ECO:0000256" key="2">
    <source>
        <dbReference type="ARBA" id="ARBA00022448"/>
    </source>
</evidence>
<comment type="similarity">
    <text evidence="9 10">Belongs to the TonB-dependent receptor family.</text>
</comment>
<dbReference type="Pfam" id="PF00593">
    <property type="entry name" value="TonB_dep_Rec_b-barrel"/>
    <property type="match status" value="1"/>
</dbReference>
<dbReference type="PANTHER" id="PTHR30069:SF42">
    <property type="entry name" value="FERRIC AEROBACTIN RECEPTOR"/>
    <property type="match status" value="1"/>
</dbReference>
<evidence type="ECO:0000259" key="11">
    <source>
        <dbReference type="Pfam" id="PF00593"/>
    </source>
</evidence>
<protein>
    <submittedName>
        <fullName evidence="13">Ferric receptor CfrA</fullName>
    </submittedName>
</protein>
<dbReference type="PROSITE" id="PS52016">
    <property type="entry name" value="TONB_DEPENDENT_REC_3"/>
    <property type="match status" value="1"/>
</dbReference>
<evidence type="ECO:0000256" key="10">
    <source>
        <dbReference type="RuleBase" id="RU003357"/>
    </source>
</evidence>
<dbReference type="GO" id="GO:0009279">
    <property type="term" value="C:cell outer membrane"/>
    <property type="evidence" value="ECO:0007669"/>
    <property type="project" value="UniProtKB-SubCell"/>
</dbReference>
<sequence length="697" mass="77382">MSHKFKLTMSIICITQALNAQDSVSLNEIVVSSRSNTQLKDSSANIKIITQNQIKEQLRISTNSSDVLAALIPSYTPSRGKMTALGETMRGRMPLVLIDGVPQINATRVSGRGLHTIDFSMVEKIEVINGATANNGSAGVGGVINIVTKKQRSDEIEQNLNISLQTPTNGANKNSLGHKVGYTLGGGKENFDYLFGLSYENQGLWLDANKNAIGSQNVQGDLMNSKSYDILVKFGYYIDDDQHLSFSLNRYEIKSKANYIPVVGSKKDRILTTSTKGKPIGDAPYNQATTASISYENSDFFGSNLYVMAFSQTFDGLFGATNSAGFQDAAIAKKGLLYDQSQIKSQKYGTKTTINNGDFFDEALNLTFGFDTLYDKTSQNLHLTNRTWVPEITYTSYAPFVLASYKITPNLSFNAGLRYEMTNLKIQKYKTLASYGGVFVAGGELEFKQYLKNFGLVYEINEQINLFANYSQGFALPDIGRVLRGIDKAGFDISSFSNLKPVITDNYEVGLRGEFEIFDFVASIYQSSSDFGTRVVNNKNNQFELHRQKTRVRGFELDAGIKLNENNKLNLTYAYSQGLYDSDNDGSLDKKLSGLEMAPNKLSAMLSTKFSDKFATTIQANHYFDRKFDDSSNNFDGYTLVDVGGIYKSRYGEFSIGVSNLLNKQYTTYYSQSSNSQDINYIAGRGRVLNLGYLLKF</sequence>
<dbReference type="GO" id="GO:0015344">
    <property type="term" value="F:siderophore uptake transmembrane transporter activity"/>
    <property type="evidence" value="ECO:0007669"/>
    <property type="project" value="TreeGrafter"/>
</dbReference>
<dbReference type="CDD" id="cd01347">
    <property type="entry name" value="ligand_gated_channel"/>
    <property type="match status" value="1"/>
</dbReference>
<keyword evidence="13" id="KW-0675">Receptor</keyword>
<evidence type="ECO:0000256" key="1">
    <source>
        <dbReference type="ARBA" id="ARBA00004571"/>
    </source>
</evidence>
<evidence type="ECO:0000256" key="3">
    <source>
        <dbReference type="ARBA" id="ARBA00022452"/>
    </source>
</evidence>
<keyword evidence="2 9" id="KW-0813">Transport</keyword>
<dbReference type="PROSITE" id="PS01156">
    <property type="entry name" value="TONB_DEPENDENT_REC_2"/>
    <property type="match status" value="1"/>
</dbReference>
<evidence type="ECO:0000256" key="4">
    <source>
        <dbReference type="ARBA" id="ARBA00022692"/>
    </source>
</evidence>
<reference evidence="13 14" key="1">
    <citation type="submission" date="2016-02" db="EMBL/GenBank/DDBJ databases">
        <authorList>
            <consortium name="Pathogen Informatics"/>
        </authorList>
    </citation>
    <scope>NUCLEOTIDE SEQUENCE [LARGE SCALE GENOMIC DNA]</scope>
    <source>
        <strain evidence="13 14">RC20</strain>
    </source>
</reference>
<keyword evidence="6 10" id="KW-0798">TonB box</keyword>
<comment type="subcellular location">
    <subcellularLocation>
        <location evidence="1 9">Cell outer membrane</location>
        <topology evidence="1 9">Multi-pass membrane protein</topology>
    </subcellularLocation>
</comment>
<dbReference type="GO" id="GO:0044718">
    <property type="term" value="P:siderophore transmembrane transport"/>
    <property type="evidence" value="ECO:0007669"/>
    <property type="project" value="TreeGrafter"/>
</dbReference>
<proteinExistence type="inferred from homology"/>
<evidence type="ECO:0000313" key="13">
    <source>
        <dbReference type="EMBL" id="CZE48373.1"/>
    </source>
</evidence>
<dbReference type="RefSeq" id="WP_075540355.1">
    <property type="nucleotide sequence ID" value="NZ_CP053844.1"/>
</dbReference>
<keyword evidence="5" id="KW-0732">Signal</keyword>
<dbReference type="PANTHER" id="PTHR30069">
    <property type="entry name" value="TONB-DEPENDENT OUTER MEMBRANE RECEPTOR"/>
    <property type="match status" value="1"/>
</dbReference>
<dbReference type="InterPro" id="IPR036942">
    <property type="entry name" value="Beta-barrel_TonB_sf"/>
</dbReference>
<keyword evidence="14" id="KW-1185">Reference proteome</keyword>